<dbReference type="EMBL" id="CP017147">
    <property type="protein sequence ID" value="AOO80999.1"/>
    <property type="molecule type" value="Genomic_DNA"/>
</dbReference>
<proteinExistence type="predicted"/>
<organism evidence="6 7">
    <name type="scientific">Bosea vaviloviae</name>
    <dbReference type="NCBI Taxonomy" id="1526658"/>
    <lineage>
        <taxon>Bacteria</taxon>
        <taxon>Pseudomonadati</taxon>
        <taxon>Pseudomonadota</taxon>
        <taxon>Alphaproteobacteria</taxon>
        <taxon>Hyphomicrobiales</taxon>
        <taxon>Boseaceae</taxon>
        <taxon>Bosea</taxon>
    </lineage>
</organism>
<dbReference type="KEGG" id="bvv:BHK69_11465"/>
<feature type="transmembrane region" description="Helical" evidence="4">
    <location>
        <begin position="368"/>
        <end position="389"/>
    </location>
</feature>
<feature type="transmembrane region" description="Helical" evidence="4">
    <location>
        <begin position="79"/>
        <end position="98"/>
    </location>
</feature>
<dbReference type="SUPFAM" id="SSF103473">
    <property type="entry name" value="MFS general substrate transporter"/>
    <property type="match status" value="1"/>
</dbReference>
<feature type="transmembrane region" description="Helical" evidence="4">
    <location>
        <begin position="15"/>
        <end position="40"/>
    </location>
</feature>
<feature type="transmembrane region" description="Helical" evidence="4">
    <location>
        <begin position="279"/>
        <end position="296"/>
    </location>
</feature>
<feature type="transmembrane region" description="Helical" evidence="4">
    <location>
        <begin position="336"/>
        <end position="356"/>
    </location>
</feature>
<evidence type="ECO:0000313" key="6">
    <source>
        <dbReference type="EMBL" id="AOO80999.1"/>
    </source>
</evidence>
<feature type="transmembrane region" description="Helical" evidence="4">
    <location>
        <begin position="302"/>
        <end position="324"/>
    </location>
</feature>
<dbReference type="Pfam" id="PF07690">
    <property type="entry name" value="MFS_1"/>
    <property type="match status" value="1"/>
</dbReference>
<feature type="transmembrane region" description="Helical" evidence="4">
    <location>
        <begin position="147"/>
        <end position="168"/>
    </location>
</feature>
<feature type="transmembrane region" description="Helical" evidence="4">
    <location>
        <begin position="104"/>
        <end position="126"/>
    </location>
</feature>
<keyword evidence="2 4" id="KW-1133">Transmembrane helix</keyword>
<dbReference type="PANTHER" id="PTHR23542">
    <property type="match status" value="1"/>
</dbReference>
<feature type="transmembrane region" description="Helical" evidence="4">
    <location>
        <begin position="46"/>
        <end position="67"/>
    </location>
</feature>
<feature type="transmembrane region" description="Helical" evidence="4">
    <location>
        <begin position="174"/>
        <end position="190"/>
    </location>
</feature>
<sequence length="402" mass="41864">MPNPYREIFRAPGSVAFSAAGFIARLPFSMVTLGIVTMLSQTRGEYWLAGAVAATFALANAVMAPQISRLVDRHGQSRVLIPATLATLVAFAGLLLATRLQAPAWMLFLFAALAGMEPSMMAMVRARWTEIYRDTPQLRTAFAFESVVDEMVFMVGPVIAIGLSVVWFPEAGPLAAAILLAVGMALFVAQRSTEPPVHAPETSGSDSVIRLLPVQIIALLMVALGTIFGTAEVTAVAFAEAQGNKAAASLVLAAYAAGSFVTGLVFGALRVRLPLSCQLLFAIGLAAATTLPLLIASSLWMLGFVLFIAGASISPTVIVAMALVERHVPASKLTEGITWVMTGMGIGMAAGSAASGWLIDVYGARSGFYVSVAGGFTALAIAALGFRALAEMPAGRREGAPA</sequence>
<accession>A0A1D7U0V2</accession>
<evidence type="ECO:0000256" key="4">
    <source>
        <dbReference type="SAM" id="Phobius"/>
    </source>
</evidence>
<dbReference type="AlphaFoldDB" id="A0A1D7U0V2"/>
<dbReference type="Gene3D" id="1.20.1250.20">
    <property type="entry name" value="MFS general substrate transporter like domains"/>
    <property type="match status" value="2"/>
</dbReference>
<dbReference type="GO" id="GO:0022857">
    <property type="term" value="F:transmembrane transporter activity"/>
    <property type="evidence" value="ECO:0007669"/>
    <property type="project" value="InterPro"/>
</dbReference>
<evidence type="ECO:0000259" key="5">
    <source>
        <dbReference type="PROSITE" id="PS50850"/>
    </source>
</evidence>
<feature type="transmembrane region" description="Helical" evidence="4">
    <location>
        <begin position="246"/>
        <end position="267"/>
    </location>
</feature>
<feature type="domain" description="Major facilitator superfamily (MFS) profile" evidence="5">
    <location>
        <begin position="176"/>
        <end position="402"/>
    </location>
</feature>
<dbReference type="Proteomes" id="UP000094969">
    <property type="component" value="Chromosome"/>
</dbReference>
<reference evidence="6 7" key="1">
    <citation type="journal article" date="2015" name="Antonie Van Leeuwenhoek">
        <title>Bosea vaviloviae sp. nov., a new species of slow-growing rhizobia isolated from nodules of the relict species Vavilovia formosa (Stev.) Fed.</title>
        <authorList>
            <person name="Safronova V.I."/>
            <person name="Kuznetsova I.G."/>
            <person name="Sazanova A.L."/>
            <person name="Kimeklis A.K."/>
            <person name="Belimov A.A."/>
            <person name="Andronov E.E."/>
            <person name="Pinaev A.G."/>
            <person name="Chizhevskaya E.P."/>
            <person name="Pukhaev A.R."/>
            <person name="Popov K.P."/>
            <person name="Willems A."/>
            <person name="Tikhonovich I.A."/>
        </authorList>
    </citation>
    <scope>NUCLEOTIDE SEQUENCE [LARGE SCALE GENOMIC DNA]</scope>
    <source>
        <strain evidence="6 7">Vaf18</strain>
    </source>
</reference>
<dbReference type="InterPro" id="IPR020846">
    <property type="entry name" value="MFS_dom"/>
</dbReference>
<evidence type="ECO:0000313" key="7">
    <source>
        <dbReference type="Proteomes" id="UP000094969"/>
    </source>
</evidence>
<dbReference type="PROSITE" id="PS50850">
    <property type="entry name" value="MFS"/>
    <property type="match status" value="1"/>
</dbReference>
<dbReference type="InterPro" id="IPR011701">
    <property type="entry name" value="MFS"/>
</dbReference>
<dbReference type="STRING" id="1526658.BHK69_11465"/>
<evidence type="ECO:0000256" key="2">
    <source>
        <dbReference type="ARBA" id="ARBA00022989"/>
    </source>
</evidence>
<protein>
    <submittedName>
        <fullName evidence="6">MFS transporter</fullName>
    </submittedName>
</protein>
<gene>
    <name evidence="6" type="ORF">BHK69_11465</name>
</gene>
<dbReference type="RefSeq" id="WP_069690215.1">
    <property type="nucleotide sequence ID" value="NZ_CP017147.1"/>
</dbReference>
<keyword evidence="3 4" id="KW-0472">Membrane</keyword>
<evidence type="ECO:0000256" key="3">
    <source>
        <dbReference type="ARBA" id="ARBA00023136"/>
    </source>
</evidence>
<dbReference type="InterPro" id="IPR036259">
    <property type="entry name" value="MFS_trans_sf"/>
</dbReference>
<keyword evidence="1 4" id="KW-0812">Transmembrane</keyword>
<dbReference type="PANTHER" id="PTHR23542:SF1">
    <property type="entry name" value="MAJOR FACILITATOR SUPERFAMILY (MFS) PROFILE DOMAIN-CONTAINING PROTEIN"/>
    <property type="match status" value="1"/>
</dbReference>
<dbReference type="OrthoDB" id="9180256at2"/>
<feature type="transmembrane region" description="Helical" evidence="4">
    <location>
        <begin position="211"/>
        <end position="231"/>
    </location>
</feature>
<name>A0A1D7U0V2_9HYPH</name>
<evidence type="ECO:0000256" key="1">
    <source>
        <dbReference type="ARBA" id="ARBA00022692"/>
    </source>
</evidence>
<keyword evidence="7" id="KW-1185">Reference proteome</keyword>